<dbReference type="InterPro" id="IPR029071">
    <property type="entry name" value="Ubiquitin-like_domsf"/>
</dbReference>
<dbReference type="InParanoid" id="A0A2K2C191"/>
<keyword evidence="3" id="KW-1185">Reference proteome</keyword>
<evidence type="ECO:0000313" key="3">
    <source>
        <dbReference type="Proteomes" id="UP000006729"/>
    </source>
</evidence>
<reference evidence="2 3" key="1">
    <citation type="journal article" date="2006" name="Science">
        <title>The genome of black cottonwood, Populus trichocarpa (Torr. &amp; Gray).</title>
        <authorList>
            <person name="Tuskan G.A."/>
            <person name="Difazio S."/>
            <person name="Jansson S."/>
            <person name="Bohlmann J."/>
            <person name="Grigoriev I."/>
            <person name="Hellsten U."/>
            <person name="Putnam N."/>
            <person name="Ralph S."/>
            <person name="Rombauts S."/>
            <person name="Salamov A."/>
            <person name="Schein J."/>
            <person name="Sterck L."/>
            <person name="Aerts A."/>
            <person name="Bhalerao R.R."/>
            <person name="Bhalerao R.P."/>
            <person name="Blaudez D."/>
            <person name="Boerjan W."/>
            <person name="Brun A."/>
            <person name="Brunner A."/>
            <person name="Busov V."/>
            <person name="Campbell M."/>
            <person name="Carlson J."/>
            <person name="Chalot M."/>
            <person name="Chapman J."/>
            <person name="Chen G.L."/>
            <person name="Cooper D."/>
            <person name="Coutinho P.M."/>
            <person name="Couturier J."/>
            <person name="Covert S."/>
            <person name="Cronk Q."/>
            <person name="Cunningham R."/>
            <person name="Davis J."/>
            <person name="Degroeve S."/>
            <person name="Dejardin A."/>
            <person name="Depamphilis C."/>
            <person name="Detter J."/>
            <person name="Dirks B."/>
            <person name="Dubchak I."/>
            <person name="Duplessis S."/>
            <person name="Ehlting J."/>
            <person name="Ellis B."/>
            <person name="Gendler K."/>
            <person name="Goodstein D."/>
            <person name="Gribskov M."/>
            <person name="Grimwood J."/>
            <person name="Groover A."/>
            <person name="Gunter L."/>
            <person name="Hamberger B."/>
            <person name="Heinze B."/>
            <person name="Helariutta Y."/>
            <person name="Henrissat B."/>
            <person name="Holligan D."/>
            <person name="Holt R."/>
            <person name="Huang W."/>
            <person name="Islam-Faridi N."/>
            <person name="Jones S."/>
            <person name="Jones-Rhoades M."/>
            <person name="Jorgensen R."/>
            <person name="Joshi C."/>
            <person name="Kangasjarvi J."/>
            <person name="Karlsson J."/>
            <person name="Kelleher C."/>
            <person name="Kirkpatrick R."/>
            <person name="Kirst M."/>
            <person name="Kohler A."/>
            <person name="Kalluri U."/>
            <person name="Larimer F."/>
            <person name="Leebens-Mack J."/>
            <person name="Leple J.C."/>
            <person name="Locascio P."/>
            <person name="Lou Y."/>
            <person name="Lucas S."/>
            <person name="Martin F."/>
            <person name="Montanini B."/>
            <person name="Napoli C."/>
            <person name="Nelson D.R."/>
            <person name="Nelson C."/>
            <person name="Nieminen K."/>
            <person name="Nilsson O."/>
            <person name="Pereda V."/>
            <person name="Peter G."/>
            <person name="Philippe R."/>
            <person name="Pilate G."/>
            <person name="Poliakov A."/>
            <person name="Razumovskaya J."/>
            <person name="Richardson P."/>
            <person name="Rinaldi C."/>
            <person name="Ritland K."/>
            <person name="Rouze P."/>
            <person name="Ryaboy D."/>
            <person name="Schmutz J."/>
            <person name="Schrader J."/>
            <person name="Segerman B."/>
            <person name="Shin H."/>
            <person name="Siddiqui A."/>
            <person name="Sterky F."/>
            <person name="Terry A."/>
            <person name="Tsai C.J."/>
            <person name="Uberbacher E."/>
            <person name="Unneberg P."/>
            <person name="Vahala J."/>
            <person name="Wall K."/>
            <person name="Wessler S."/>
            <person name="Yang G."/>
            <person name="Yin T."/>
            <person name="Douglas C."/>
            <person name="Marra M."/>
            <person name="Sandberg G."/>
            <person name="Van de Peer Y."/>
            <person name="Rokhsar D."/>
        </authorList>
    </citation>
    <scope>NUCLEOTIDE SEQUENCE [LARGE SCALE GENOMIC DNA]</scope>
    <source>
        <strain evidence="3">cv. Nisqually</strain>
    </source>
</reference>
<organism evidence="2 3">
    <name type="scientific">Populus trichocarpa</name>
    <name type="common">Western balsam poplar</name>
    <name type="synonym">Populus balsamifera subsp. trichocarpa</name>
    <dbReference type="NCBI Taxonomy" id="3694"/>
    <lineage>
        <taxon>Eukaryota</taxon>
        <taxon>Viridiplantae</taxon>
        <taxon>Streptophyta</taxon>
        <taxon>Embryophyta</taxon>
        <taxon>Tracheophyta</taxon>
        <taxon>Spermatophyta</taxon>
        <taxon>Magnoliopsida</taxon>
        <taxon>eudicotyledons</taxon>
        <taxon>Gunneridae</taxon>
        <taxon>Pentapetalae</taxon>
        <taxon>rosids</taxon>
        <taxon>fabids</taxon>
        <taxon>Malpighiales</taxon>
        <taxon>Salicaceae</taxon>
        <taxon>Saliceae</taxon>
        <taxon>Populus</taxon>
    </lineage>
</organism>
<protein>
    <recommendedName>
        <fullName evidence="4">Ubiquitin-like domain-containing protein</fullName>
    </recommendedName>
</protein>
<name>A0A2K2C191_POPTR</name>
<dbReference type="AlphaFoldDB" id="A0A2K2C191"/>
<gene>
    <name evidence="2" type="ORF">POPTR_001G211100</name>
</gene>
<feature type="region of interest" description="Disordered" evidence="1">
    <location>
        <begin position="1"/>
        <end position="23"/>
    </location>
</feature>
<dbReference type="Gene3D" id="3.10.20.90">
    <property type="entry name" value="Phosphatidylinositol 3-kinase Catalytic Subunit, Chain A, domain 1"/>
    <property type="match status" value="1"/>
</dbReference>
<proteinExistence type="predicted"/>
<evidence type="ECO:0000313" key="2">
    <source>
        <dbReference type="EMBL" id="PNT55796.1"/>
    </source>
</evidence>
<accession>A0A2K2C191</accession>
<evidence type="ECO:0008006" key="4">
    <source>
        <dbReference type="Google" id="ProtNLM"/>
    </source>
</evidence>
<dbReference type="PRINTS" id="PR00348">
    <property type="entry name" value="UBIQUITIN"/>
</dbReference>
<dbReference type="Proteomes" id="UP000006729">
    <property type="component" value="Chromosome 1"/>
</dbReference>
<sequence length="82" mass="9140">MWDTGPSQPHANTQIESWHPEGIVTTNSESSNIIYNVKAKIQDKEGIPPDQQYVRTLADHNTTYQAQEKILSKCPVSLSCGL</sequence>
<dbReference type="SUPFAM" id="SSF54236">
    <property type="entry name" value="Ubiquitin-like"/>
    <property type="match status" value="1"/>
</dbReference>
<dbReference type="EMBL" id="CM009290">
    <property type="protein sequence ID" value="PNT55796.1"/>
    <property type="molecule type" value="Genomic_DNA"/>
</dbReference>
<evidence type="ECO:0000256" key="1">
    <source>
        <dbReference type="SAM" id="MobiDB-lite"/>
    </source>
</evidence>
<feature type="compositionally biased region" description="Polar residues" evidence="1">
    <location>
        <begin position="1"/>
        <end position="16"/>
    </location>
</feature>
<dbReference type="InterPro" id="IPR019956">
    <property type="entry name" value="Ubiquitin_dom"/>
</dbReference>